<evidence type="ECO:0000313" key="3">
    <source>
        <dbReference type="Proteomes" id="UP001301769"/>
    </source>
</evidence>
<sequence>MAAADVLPSYEQATRSRSSTASPFSSRSSTISPFLEDTESTERNGIPLRTRRSMEDELRPLPDRWAREFDPATGHQFFVDTVSAPPRAIWHHPYDDDVYMSSISDAEREAINSSFPNNPHASVPIHALDGQAHHPRSFASRIKDTLTRRHSSESNPHHDRQLGTIPTETEQDLEKEMHRQHLVLRRAMTNAMNTSEAQLLGQDDSGTNVYLEPPGHMFPGVDTARVRHLSPYFSEVFYEPDPVDKSDRFPGPEGRYLRPRGEMYGYGYGGYGCGKWGGGRWSKPEGEPERGRTLRRGGTRGLLALPMMAPMFGGMVLGSLMV</sequence>
<dbReference type="Proteomes" id="UP001301769">
    <property type="component" value="Unassembled WGS sequence"/>
</dbReference>
<evidence type="ECO:0000313" key="2">
    <source>
        <dbReference type="EMBL" id="KAK4213554.1"/>
    </source>
</evidence>
<protein>
    <recommendedName>
        <fullName evidence="4">WW domain-containing protein</fullName>
    </recommendedName>
</protein>
<evidence type="ECO:0008006" key="4">
    <source>
        <dbReference type="Google" id="ProtNLM"/>
    </source>
</evidence>
<reference evidence="2" key="2">
    <citation type="submission" date="2023-05" db="EMBL/GenBank/DDBJ databases">
        <authorList>
            <consortium name="Lawrence Berkeley National Laboratory"/>
            <person name="Steindorff A."/>
            <person name="Hensen N."/>
            <person name="Bonometti L."/>
            <person name="Westerberg I."/>
            <person name="Brannstrom I.O."/>
            <person name="Guillou S."/>
            <person name="Cros-Aarteil S."/>
            <person name="Calhoun S."/>
            <person name="Haridas S."/>
            <person name="Kuo A."/>
            <person name="Mondo S."/>
            <person name="Pangilinan J."/>
            <person name="Riley R."/>
            <person name="Labutti K."/>
            <person name="Andreopoulos B."/>
            <person name="Lipzen A."/>
            <person name="Chen C."/>
            <person name="Yanf M."/>
            <person name="Daum C."/>
            <person name="Ng V."/>
            <person name="Clum A."/>
            <person name="Ohm R."/>
            <person name="Martin F."/>
            <person name="Silar P."/>
            <person name="Natvig D."/>
            <person name="Lalanne C."/>
            <person name="Gautier V."/>
            <person name="Ament-Velasquez S.L."/>
            <person name="Kruys A."/>
            <person name="Hutchinson M.I."/>
            <person name="Powell A.J."/>
            <person name="Barry K."/>
            <person name="Miller A.N."/>
            <person name="Grigoriev I.V."/>
            <person name="Debuchy R."/>
            <person name="Gladieux P."/>
            <person name="Thoren M.H."/>
            <person name="Johannesson H."/>
        </authorList>
    </citation>
    <scope>NUCLEOTIDE SEQUENCE</scope>
    <source>
        <strain evidence="2">PSN293</strain>
    </source>
</reference>
<proteinExistence type="predicted"/>
<name>A0AAN6Y6V7_9PEZI</name>
<dbReference type="EMBL" id="MU858107">
    <property type="protein sequence ID" value="KAK4213554.1"/>
    <property type="molecule type" value="Genomic_DNA"/>
</dbReference>
<dbReference type="AlphaFoldDB" id="A0AAN6Y6V7"/>
<accession>A0AAN6Y6V7</accession>
<feature type="compositionally biased region" description="Low complexity" evidence="1">
    <location>
        <begin position="13"/>
        <end position="34"/>
    </location>
</feature>
<comment type="caution">
    <text evidence="2">The sequence shown here is derived from an EMBL/GenBank/DDBJ whole genome shotgun (WGS) entry which is preliminary data.</text>
</comment>
<feature type="region of interest" description="Disordered" evidence="1">
    <location>
        <begin position="1"/>
        <end position="55"/>
    </location>
</feature>
<keyword evidence="3" id="KW-1185">Reference proteome</keyword>
<gene>
    <name evidence="2" type="ORF">QBC37DRAFT_316087</name>
</gene>
<organism evidence="2 3">
    <name type="scientific">Rhypophila decipiens</name>
    <dbReference type="NCBI Taxonomy" id="261697"/>
    <lineage>
        <taxon>Eukaryota</taxon>
        <taxon>Fungi</taxon>
        <taxon>Dikarya</taxon>
        <taxon>Ascomycota</taxon>
        <taxon>Pezizomycotina</taxon>
        <taxon>Sordariomycetes</taxon>
        <taxon>Sordariomycetidae</taxon>
        <taxon>Sordariales</taxon>
        <taxon>Naviculisporaceae</taxon>
        <taxon>Rhypophila</taxon>
    </lineage>
</organism>
<evidence type="ECO:0000256" key="1">
    <source>
        <dbReference type="SAM" id="MobiDB-lite"/>
    </source>
</evidence>
<reference evidence="2" key="1">
    <citation type="journal article" date="2023" name="Mol. Phylogenet. Evol.">
        <title>Genome-scale phylogeny and comparative genomics of the fungal order Sordariales.</title>
        <authorList>
            <person name="Hensen N."/>
            <person name="Bonometti L."/>
            <person name="Westerberg I."/>
            <person name="Brannstrom I.O."/>
            <person name="Guillou S."/>
            <person name="Cros-Aarteil S."/>
            <person name="Calhoun S."/>
            <person name="Haridas S."/>
            <person name="Kuo A."/>
            <person name="Mondo S."/>
            <person name="Pangilinan J."/>
            <person name="Riley R."/>
            <person name="LaButti K."/>
            <person name="Andreopoulos B."/>
            <person name="Lipzen A."/>
            <person name="Chen C."/>
            <person name="Yan M."/>
            <person name="Daum C."/>
            <person name="Ng V."/>
            <person name="Clum A."/>
            <person name="Steindorff A."/>
            <person name="Ohm R.A."/>
            <person name="Martin F."/>
            <person name="Silar P."/>
            <person name="Natvig D.O."/>
            <person name="Lalanne C."/>
            <person name="Gautier V."/>
            <person name="Ament-Velasquez S.L."/>
            <person name="Kruys A."/>
            <person name="Hutchinson M.I."/>
            <person name="Powell A.J."/>
            <person name="Barry K."/>
            <person name="Miller A.N."/>
            <person name="Grigoriev I.V."/>
            <person name="Debuchy R."/>
            <person name="Gladieux P."/>
            <person name="Hiltunen Thoren M."/>
            <person name="Johannesson H."/>
        </authorList>
    </citation>
    <scope>NUCLEOTIDE SEQUENCE</scope>
    <source>
        <strain evidence="2">PSN293</strain>
    </source>
</reference>